<evidence type="ECO:0000259" key="4">
    <source>
        <dbReference type="PROSITE" id="PS50048"/>
    </source>
</evidence>
<feature type="compositionally biased region" description="Polar residues" evidence="3">
    <location>
        <begin position="127"/>
        <end position="138"/>
    </location>
</feature>
<dbReference type="PANTHER" id="PTHR31001">
    <property type="entry name" value="UNCHARACTERIZED TRANSCRIPTIONAL REGULATORY PROTEIN"/>
    <property type="match status" value="1"/>
</dbReference>
<protein>
    <recommendedName>
        <fullName evidence="4">Zn(2)-C6 fungal-type domain-containing protein</fullName>
    </recommendedName>
</protein>
<dbReference type="SUPFAM" id="SSF57701">
    <property type="entry name" value="Zn2/Cys6 DNA-binding domain"/>
    <property type="match status" value="1"/>
</dbReference>
<dbReference type="GO" id="GO:0000981">
    <property type="term" value="F:DNA-binding transcription factor activity, RNA polymerase II-specific"/>
    <property type="evidence" value="ECO:0007669"/>
    <property type="project" value="InterPro"/>
</dbReference>
<accession>A0A8E2DEZ6</accession>
<evidence type="ECO:0000313" key="5">
    <source>
        <dbReference type="EMBL" id="OCH84431.1"/>
    </source>
</evidence>
<organism evidence="5 6">
    <name type="scientific">Obba rivulosa</name>
    <dbReference type="NCBI Taxonomy" id="1052685"/>
    <lineage>
        <taxon>Eukaryota</taxon>
        <taxon>Fungi</taxon>
        <taxon>Dikarya</taxon>
        <taxon>Basidiomycota</taxon>
        <taxon>Agaricomycotina</taxon>
        <taxon>Agaricomycetes</taxon>
        <taxon>Polyporales</taxon>
        <taxon>Gelatoporiaceae</taxon>
        <taxon>Obba</taxon>
    </lineage>
</organism>
<dbReference type="AlphaFoldDB" id="A0A8E2DEZ6"/>
<dbReference type="PROSITE" id="PS00463">
    <property type="entry name" value="ZN2_CY6_FUNGAL_1"/>
    <property type="match status" value="1"/>
</dbReference>
<comment type="subcellular location">
    <subcellularLocation>
        <location evidence="1">Nucleus</location>
    </subcellularLocation>
</comment>
<dbReference type="GO" id="GO:0005634">
    <property type="term" value="C:nucleus"/>
    <property type="evidence" value="ECO:0007669"/>
    <property type="project" value="UniProtKB-SubCell"/>
</dbReference>
<proteinExistence type="predicted"/>
<dbReference type="OrthoDB" id="2778926at2759"/>
<feature type="region of interest" description="Disordered" evidence="3">
    <location>
        <begin position="7"/>
        <end position="43"/>
    </location>
</feature>
<evidence type="ECO:0000256" key="2">
    <source>
        <dbReference type="ARBA" id="ARBA00023242"/>
    </source>
</evidence>
<feature type="region of interest" description="Disordered" evidence="3">
    <location>
        <begin position="112"/>
        <end position="187"/>
    </location>
</feature>
<dbReference type="Proteomes" id="UP000250043">
    <property type="component" value="Unassembled WGS sequence"/>
</dbReference>
<evidence type="ECO:0000256" key="3">
    <source>
        <dbReference type="SAM" id="MobiDB-lite"/>
    </source>
</evidence>
<feature type="compositionally biased region" description="Polar residues" evidence="3">
    <location>
        <begin position="150"/>
        <end position="168"/>
    </location>
</feature>
<reference evidence="5 6" key="1">
    <citation type="submission" date="2016-07" db="EMBL/GenBank/DDBJ databases">
        <title>Draft genome of the white-rot fungus Obba rivulosa 3A-2.</title>
        <authorList>
            <consortium name="DOE Joint Genome Institute"/>
            <person name="Miettinen O."/>
            <person name="Riley R."/>
            <person name="Acob R."/>
            <person name="Barry K."/>
            <person name="Cullen D."/>
            <person name="De Vries R."/>
            <person name="Hainaut M."/>
            <person name="Hatakka A."/>
            <person name="Henrissat B."/>
            <person name="Hilden K."/>
            <person name="Kuo R."/>
            <person name="Labutti K."/>
            <person name="Lipzen A."/>
            <person name="Makela M.R."/>
            <person name="Sandor L."/>
            <person name="Spatafora J.W."/>
            <person name="Grigoriev I.V."/>
            <person name="Hibbett D.S."/>
        </authorList>
    </citation>
    <scope>NUCLEOTIDE SEQUENCE [LARGE SCALE GENOMIC DNA]</scope>
    <source>
        <strain evidence="5 6">3A-2</strain>
    </source>
</reference>
<gene>
    <name evidence="5" type="ORF">OBBRIDRAFT_891800</name>
</gene>
<dbReference type="CDD" id="cd00067">
    <property type="entry name" value="GAL4"/>
    <property type="match status" value="1"/>
</dbReference>
<dbReference type="EMBL" id="KV722674">
    <property type="protein sequence ID" value="OCH84431.1"/>
    <property type="molecule type" value="Genomic_DNA"/>
</dbReference>
<dbReference type="Gene3D" id="4.10.240.10">
    <property type="entry name" value="Zn(2)-C6 fungal-type DNA-binding domain"/>
    <property type="match status" value="1"/>
</dbReference>
<dbReference type="GO" id="GO:0008270">
    <property type="term" value="F:zinc ion binding"/>
    <property type="evidence" value="ECO:0007669"/>
    <property type="project" value="InterPro"/>
</dbReference>
<dbReference type="SMART" id="SM00066">
    <property type="entry name" value="GAL4"/>
    <property type="match status" value="1"/>
</dbReference>
<keyword evidence="6" id="KW-1185">Reference proteome</keyword>
<dbReference type="InterPro" id="IPR001138">
    <property type="entry name" value="Zn2Cys6_DnaBD"/>
</dbReference>
<dbReference type="InterPro" id="IPR036864">
    <property type="entry name" value="Zn2-C6_fun-type_DNA-bd_sf"/>
</dbReference>
<sequence length="218" mass="24586">MLTVIEVSARHDSCSARKRRNNAEAVNRSPEGDHRRKRRNRTTQSCLHCHTSKRMCDRKRPCGRCMQLGLTGLCVYEVDDPSKSSESQDEKTRLLTRIAELENVIRELKNKPHPRWVSSENGIAEKSPSNYTNQTQSPKKTDPDLPLTITLPSDSETNPAIMSNGSPFSDSISSSYGHSDLSTPPPPSVPFPLLPSLLHTTRIPRFLHCRKDLIFHFA</sequence>
<keyword evidence="2" id="KW-0539">Nucleus</keyword>
<name>A0A8E2DEZ6_9APHY</name>
<feature type="compositionally biased region" description="Low complexity" evidence="3">
    <location>
        <begin position="169"/>
        <end position="182"/>
    </location>
</feature>
<dbReference type="Pfam" id="PF00172">
    <property type="entry name" value="Zn_clus"/>
    <property type="match status" value="1"/>
</dbReference>
<dbReference type="PROSITE" id="PS50048">
    <property type="entry name" value="ZN2_CY6_FUNGAL_2"/>
    <property type="match status" value="1"/>
</dbReference>
<feature type="domain" description="Zn(2)-C6 fungal-type" evidence="4">
    <location>
        <begin position="45"/>
        <end position="76"/>
    </location>
</feature>
<evidence type="ECO:0000313" key="6">
    <source>
        <dbReference type="Proteomes" id="UP000250043"/>
    </source>
</evidence>
<dbReference type="PANTHER" id="PTHR31001:SF81">
    <property type="entry name" value="ZN(II)2CYS6 TRANSCRIPTION FACTOR"/>
    <property type="match status" value="1"/>
</dbReference>
<evidence type="ECO:0000256" key="1">
    <source>
        <dbReference type="ARBA" id="ARBA00004123"/>
    </source>
</evidence>
<dbReference type="InterPro" id="IPR050613">
    <property type="entry name" value="Sec_Metabolite_Reg"/>
</dbReference>